<protein>
    <submittedName>
        <fullName evidence="1">Uncharacterized protein</fullName>
    </submittedName>
</protein>
<keyword evidence="2" id="KW-1185">Reference proteome</keyword>
<dbReference type="OrthoDB" id="3369278at2"/>
<dbReference type="AlphaFoldDB" id="A0A810L237"/>
<dbReference type="RefSeq" id="WP_030445661.1">
    <property type="nucleotide sequence ID" value="NZ_AP023354.1"/>
</dbReference>
<reference evidence="1" key="1">
    <citation type="submission" date="2020-08" db="EMBL/GenBank/DDBJ databases">
        <title>Whole genome shotgun sequence of Actinocatenispora sera NBRC 101916.</title>
        <authorList>
            <person name="Komaki H."/>
            <person name="Tamura T."/>
        </authorList>
    </citation>
    <scope>NUCLEOTIDE SEQUENCE</scope>
    <source>
        <strain evidence="1">NBRC 101916</strain>
    </source>
</reference>
<organism evidence="1 2">
    <name type="scientific">Actinocatenispora sera</name>
    <dbReference type="NCBI Taxonomy" id="390989"/>
    <lineage>
        <taxon>Bacteria</taxon>
        <taxon>Bacillati</taxon>
        <taxon>Actinomycetota</taxon>
        <taxon>Actinomycetes</taxon>
        <taxon>Micromonosporales</taxon>
        <taxon>Micromonosporaceae</taxon>
        <taxon>Actinocatenispora</taxon>
    </lineage>
</organism>
<dbReference type="Proteomes" id="UP000680750">
    <property type="component" value="Chromosome"/>
</dbReference>
<gene>
    <name evidence="1" type="ORF">Asera_26240</name>
</gene>
<evidence type="ECO:0000313" key="1">
    <source>
        <dbReference type="EMBL" id="BCJ28516.1"/>
    </source>
</evidence>
<name>A0A810L237_9ACTN</name>
<evidence type="ECO:0000313" key="2">
    <source>
        <dbReference type="Proteomes" id="UP000680750"/>
    </source>
</evidence>
<sequence>MSSSVPSAEQRLFDAAMRWPNSGGTADAHQHLIDAATQALLDGLDSPGLRMLAGASTRDRSDELSGLLDTSLTELSIPQPGTMEPWQRIESGGRIYSRLPTDTIRFAVAPVHESVGGHEVRVYVNEVELTSLGAGLGMDPFDLLAPTNRLVATAQPQRVPIARCECGVYGCDATDVLLARDGDAVHWEWRGHAPLDHGVSFLAAGYDAEVARIGADRSWETAHDTTARLVLAAVDDKALARYGLRYSWAAPDRRDDRRFVVSLWLDADGPDGHAFQVFLRIGRGGRTPEEVAADVARIVRRPPERWPATYHCTAPGVEAAPTIAGASWRRERLG</sequence>
<dbReference type="KEGG" id="aser:Asera_26240"/>
<accession>A0A810L237</accession>
<dbReference type="EMBL" id="AP023354">
    <property type="protein sequence ID" value="BCJ28516.1"/>
    <property type="molecule type" value="Genomic_DNA"/>
</dbReference>
<proteinExistence type="predicted"/>